<protein>
    <recommendedName>
        <fullName evidence="1">Putative restriction endonuclease domain-containing protein</fullName>
    </recommendedName>
</protein>
<proteinExistence type="predicted"/>
<organism evidence="2 3">
    <name type="scientific">Raineya orbicola</name>
    <dbReference type="NCBI Taxonomy" id="2016530"/>
    <lineage>
        <taxon>Bacteria</taxon>
        <taxon>Pseudomonadati</taxon>
        <taxon>Bacteroidota</taxon>
        <taxon>Cytophagia</taxon>
        <taxon>Cytophagales</taxon>
        <taxon>Raineyaceae</taxon>
        <taxon>Raineya</taxon>
    </lineage>
</organism>
<evidence type="ECO:0000259" key="1">
    <source>
        <dbReference type="Pfam" id="PF05685"/>
    </source>
</evidence>
<dbReference type="CDD" id="cd06260">
    <property type="entry name" value="DUF820-like"/>
    <property type="match status" value="1"/>
</dbReference>
<dbReference type="PANTHER" id="PTHR34107">
    <property type="entry name" value="SLL0198 PROTEIN-RELATED"/>
    <property type="match status" value="1"/>
</dbReference>
<dbReference type="Proteomes" id="UP000233387">
    <property type="component" value="Unassembled WGS sequence"/>
</dbReference>
<keyword evidence="3" id="KW-1185">Reference proteome</keyword>
<evidence type="ECO:0000313" key="3">
    <source>
        <dbReference type="Proteomes" id="UP000233387"/>
    </source>
</evidence>
<reference evidence="2 3" key="1">
    <citation type="submission" date="2017-06" db="EMBL/GenBank/DDBJ databases">
        <title>Raineya orbicola gen. nov., sp. nov. a slightly thermophilic bacterium of the phylum Bacteroidetes and the description of Raineyaceae fam. nov.</title>
        <authorList>
            <person name="Albuquerque L."/>
            <person name="Polonia A.R.M."/>
            <person name="Barroso C."/>
            <person name="Froufe H.J.C."/>
            <person name="Lage O."/>
            <person name="Lobo-Da-Cunha A."/>
            <person name="Egas C."/>
            <person name="Da Costa M.S."/>
        </authorList>
    </citation>
    <scope>NUCLEOTIDE SEQUENCE [LARGE SCALE GENOMIC DNA]</scope>
    <source>
        <strain evidence="2 3">SPSPC-11</strain>
    </source>
</reference>
<dbReference type="OrthoDB" id="9808428at2"/>
<dbReference type="AlphaFoldDB" id="A0A2N3IHM8"/>
<gene>
    <name evidence="2" type="ORF">Rain11_1126</name>
</gene>
<feature type="domain" description="Putative restriction endonuclease" evidence="1">
    <location>
        <begin position="14"/>
        <end position="177"/>
    </location>
</feature>
<accession>A0A2N3IHM8</accession>
<dbReference type="PANTHER" id="PTHR34107:SF4">
    <property type="entry name" value="SLL1222 PROTEIN"/>
    <property type="match status" value="1"/>
</dbReference>
<dbReference type="RefSeq" id="WP_101358393.1">
    <property type="nucleotide sequence ID" value="NZ_NKXO01000015.1"/>
</dbReference>
<dbReference type="InterPro" id="IPR012296">
    <property type="entry name" value="Nuclease_put_TT1808"/>
</dbReference>
<dbReference type="Pfam" id="PF05685">
    <property type="entry name" value="Uma2"/>
    <property type="match status" value="1"/>
</dbReference>
<evidence type="ECO:0000313" key="2">
    <source>
        <dbReference type="EMBL" id="PKQ69791.1"/>
    </source>
</evidence>
<dbReference type="SUPFAM" id="SSF52980">
    <property type="entry name" value="Restriction endonuclease-like"/>
    <property type="match status" value="1"/>
</dbReference>
<name>A0A2N3IHM8_9BACT</name>
<dbReference type="EMBL" id="NKXO01000015">
    <property type="protein sequence ID" value="PKQ69791.1"/>
    <property type="molecule type" value="Genomic_DNA"/>
</dbReference>
<dbReference type="Gene3D" id="3.90.1570.10">
    <property type="entry name" value="tt1808, chain A"/>
    <property type="match status" value="1"/>
</dbReference>
<dbReference type="InterPro" id="IPR011335">
    <property type="entry name" value="Restrct_endonuc-II-like"/>
</dbReference>
<sequence length="185" mass="21615">METLLKTYTYQDFHNEFPAETRCEIIDNELFMPPAPNTEHQDISRDLSVEILLFVRNKQLGKIYIAPFDVILDENNVVQPDIIFISNENLKHLTKRGFEGVPDLVVEIISPSTFYRDSVEKKDLYEQFGVKEYWIVEPANKVIEIFTLQNGKYILHQFIAEQGKVQSKLLQGFEVDLKDIFPQNM</sequence>
<dbReference type="InterPro" id="IPR008538">
    <property type="entry name" value="Uma2"/>
</dbReference>
<comment type="caution">
    <text evidence="2">The sequence shown here is derived from an EMBL/GenBank/DDBJ whole genome shotgun (WGS) entry which is preliminary data.</text>
</comment>